<dbReference type="AlphaFoldDB" id="A0A1C2J3Z6"/>
<comment type="caution">
    <text evidence="1">The sequence shown here is derived from an EMBL/GenBank/DDBJ whole genome shotgun (WGS) entry which is preliminary data.</text>
</comment>
<name>A0A1C2J3Z6_ACITH</name>
<keyword evidence="2" id="KW-1185">Reference proteome</keyword>
<gene>
    <name evidence="1" type="ORF">A6M23_13740</name>
</gene>
<accession>A0A1C2J3Z6</accession>
<organism evidence="1 2">
    <name type="scientific">Acidithiobacillus thiooxidans</name>
    <name type="common">Thiobacillus thiooxidans</name>
    <dbReference type="NCBI Taxonomy" id="930"/>
    <lineage>
        <taxon>Bacteria</taxon>
        <taxon>Pseudomonadati</taxon>
        <taxon>Pseudomonadota</taxon>
        <taxon>Acidithiobacillia</taxon>
        <taxon>Acidithiobacillales</taxon>
        <taxon>Acidithiobacillaceae</taxon>
        <taxon>Acidithiobacillus</taxon>
    </lineage>
</organism>
<sequence length="103" mass="12326">MFRENERLADLQGPADCYGPADRMQAACEYKEITEFQVADWLYSLYRFRLDMEIEEWLAASRTDEERRIKGWLVHGFYQTRECHLIEYALTHRQEEPPHVAAL</sequence>
<protein>
    <submittedName>
        <fullName evidence="1">Uncharacterized protein</fullName>
    </submittedName>
</protein>
<dbReference type="GeneID" id="60696752"/>
<dbReference type="Proteomes" id="UP000095008">
    <property type="component" value="Unassembled WGS sequence"/>
</dbReference>
<evidence type="ECO:0000313" key="1">
    <source>
        <dbReference type="EMBL" id="OCX70595.1"/>
    </source>
</evidence>
<dbReference type="EMBL" id="LWRY01000160">
    <property type="protein sequence ID" value="OCX70595.1"/>
    <property type="molecule type" value="Genomic_DNA"/>
</dbReference>
<reference evidence="1" key="1">
    <citation type="journal article" date="2016" name="Int. J. Mol. Sci.">
        <title>Comparative genomics of the extreme acidophile Acidithiobacillus thiooxidans reveals intraspecific divergence and niche adaptation.</title>
        <authorList>
            <person name="Zhang X."/>
            <person name="Feng X."/>
            <person name="Tao J."/>
            <person name="Ma L."/>
            <person name="Xiao Y."/>
            <person name="Liang Y."/>
            <person name="Liu X."/>
            <person name="Yin H."/>
        </authorList>
    </citation>
    <scope>NUCLEOTIDE SEQUENCE [LARGE SCALE GENOMIC DNA]</scope>
    <source>
        <strain evidence="1">DXS-W</strain>
    </source>
</reference>
<proteinExistence type="predicted"/>
<dbReference type="RefSeq" id="WP_031568824.1">
    <property type="nucleotide sequence ID" value="NZ_JABBDW010000019.1"/>
</dbReference>
<evidence type="ECO:0000313" key="2">
    <source>
        <dbReference type="Proteomes" id="UP000095008"/>
    </source>
</evidence>